<gene>
    <name evidence="3" type="ORF">IAB82_00855</name>
</gene>
<name>A0A9D9NE57_9BACT</name>
<dbReference type="Pfam" id="PF13635">
    <property type="entry name" value="DUF4143"/>
    <property type="match status" value="1"/>
</dbReference>
<dbReference type="GO" id="GO:0005524">
    <property type="term" value="F:ATP binding"/>
    <property type="evidence" value="ECO:0007669"/>
    <property type="project" value="UniProtKB-KW"/>
</dbReference>
<dbReference type="PANTHER" id="PTHR43566">
    <property type="entry name" value="CONSERVED PROTEIN"/>
    <property type="match status" value="1"/>
</dbReference>
<dbReference type="Pfam" id="PF13173">
    <property type="entry name" value="AAA_14"/>
    <property type="match status" value="1"/>
</dbReference>
<feature type="domain" description="AAA" evidence="1">
    <location>
        <begin position="21"/>
        <end position="150"/>
    </location>
</feature>
<dbReference type="InterPro" id="IPR041682">
    <property type="entry name" value="AAA_14"/>
</dbReference>
<accession>A0A9D9NE57</accession>
<evidence type="ECO:0000313" key="4">
    <source>
        <dbReference type="Proteomes" id="UP000823603"/>
    </source>
</evidence>
<dbReference type="Gene3D" id="3.40.50.300">
    <property type="entry name" value="P-loop containing nucleotide triphosphate hydrolases"/>
    <property type="match status" value="1"/>
</dbReference>
<proteinExistence type="predicted"/>
<dbReference type="Proteomes" id="UP000823603">
    <property type="component" value="Unassembled WGS sequence"/>
</dbReference>
<comment type="caution">
    <text evidence="3">The sequence shown here is derived from an EMBL/GenBank/DDBJ whole genome shotgun (WGS) entry which is preliminary data.</text>
</comment>
<dbReference type="InterPro" id="IPR027417">
    <property type="entry name" value="P-loop_NTPase"/>
</dbReference>
<reference evidence="3" key="2">
    <citation type="journal article" date="2021" name="PeerJ">
        <title>Extensive microbial diversity within the chicken gut microbiome revealed by metagenomics and culture.</title>
        <authorList>
            <person name="Gilroy R."/>
            <person name="Ravi A."/>
            <person name="Getino M."/>
            <person name="Pursley I."/>
            <person name="Horton D.L."/>
            <person name="Alikhan N.F."/>
            <person name="Baker D."/>
            <person name="Gharbi K."/>
            <person name="Hall N."/>
            <person name="Watson M."/>
            <person name="Adriaenssens E.M."/>
            <person name="Foster-Nyarko E."/>
            <person name="Jarju S."/>
            <person name="Secka A."/>
            <person name="Antonio M."/>
            <person name="Oren A."/>
            <person name="Chaudhuri R.R."/>
            <person name="La Ragione R."/>
            <person name="Hildebrand F."/>
            <person name="Pallen M.J."/>
        </authorList>
    </citation>
    <scope>NUCLEOTIDE SEQUENCE</scope>
    <source>
        <strain evidence="3">B2-22910</strain>
    </source>
</reference>
<evidence type="ECO:0000259" key="1">
    <source>
        <dbReference type="Pfam" id="PF13173"/>
    </source>
</evidence>
<dbReference type="PANTHER" id="PTHR43566:SF1">
    <property type="entry name" value="AAA+ ATPASE DOMAIN-CONTAINING PROTEIN"/>
    <property type="match status" value="1"/>
</dbReference>
<feature type="domain" description="DUF4143" evidence="2">
    <location>
        <begin position="195"/>
        <end position="352"/>
    </location>
</feature>
<organism evidence="3 4">
    <name type="scientific">Candidatus Cryptobacteroides faecavium</name>
    <dbReference type="NCBI Taxonomy" id="2840762"/>
    <lineage>
        <taxon>Bacteria</taxon>
        <taxon>Pseudomonadati</taxon>
        <taxon>Bacteroidota</taxon>
        <taxon>Bacteroidia</taxon>
        <taxon>Bacteroidales</taxon>
        <taxon>Candidatus Cryptobacteroides</taxon>
    </lineage>
</organism>
<reference evidence="3" key="1">
    <citation type="submission" date="2020-10" db="EMBL/GenBank/DDBJ databases">
        <authorList>
            <person name="Gilroy R."/>
        </authorList>
    </citation>
    <scope>NUCLEOTIDE SEQUENCE</scope>
    <source>
        <strain evidence="3">B2-22910</strain>
    </source>
</reference>
<protein>
    <submittedName>
        <fullName evidence="3">ATP-binding protein</fullName>
    </submittedName>
</protein>
<dbReference type="EMBL" id="JADIMB010000006">
    <property type="protein sequence ID" value="MBO8470327.1"/>
    <property type="molecule type" value="Genomic_DNA"/>
</dbReference>
<dbReference type="InterPro" id="IPR025420">
    <property type="entry name" value="DUF4143"/>
</dbReference>
<keyword evidence="3" id="KW-0547">Nucleotide-binding</keyword>
<dbReference type="SUPFAM" id="SSF52540">
    <property type="entry name" value="P-loop containing nucleoside triphosphate hydrolases"/>
    <property type="match status" value="1"/>
</dbReference>
<dbReference type="AlphaFoldDB" id="A0A9D9NE57"/>
<evidence type="ECO:0000313" key="3">
    <source>
        <dbReference type="EMBL" id="MBO8470327.1"/>
    </source>
</evidence>
<keyword evidence="3" id="KW-0067">ATP-binding</keyword>
<evidence type="ECO:0000259" key="2">
    <source>
        <dbReference type="Pfam" id="PF13635"/>
    </source>
</evidence>
<sequence>MYKRHQFRILNSRISEPRRFIQVISGPRQTGKSTLVRQALKETDIPFAFETADDVPDNNPAWISQVWESARLTMEFNGHKEFLLVIDEIQKLGNWSETVKKEWDRDTFNELNLKVILLGSSRLLLKKGLTESLAGRFELIRMGHWSYREMKEAFGWDLKQYVYFGGYPGSAGLISDESRWRSYIKDSIIEPSISKDVLMTTVIYKPALLRQLFELGCSYSGELLSLNKMLGQLQDAGNVTTLASYLNVLDECGLLTTLHKYAKDQARKYSSIPKYQVYNSALSSIYSGKGFKESFTDSRHWGHCIESATGAWLAGNADEIGYRLYYWRDKADEVDFVLEKDSNTIAIEVKSGHRTMNAGLPAFQKLFHPRRAFVVGSGGVSIEDFLQADLSKLF</sequence>